<keyword evidence="5" id="KW-1185">Reference proteome</keyword>
<dbReference type="InterPro" id="IPR000182">
    <property type="entry name" value="GNAT_dom"/>
</dbReference>
<dbReference type="SUPFAM" id="SSF56322">
    <property type="entry name" value="ADC synthase"/>
    <property type="match status" value="1"/>
</dbReference>
<evidence type="ECO:0000259" key="3">
    <source>
        <dbReference type="PROSITE" id="PS51186"/>
    </source>
</evidence>
<dbReference type="InterPro" id="IPR006805">
    <property type="entry name" value="Anth_synth_I_N"/>
</dbReference>
<dbReference type="PANTHER" id="PTHR11236">
    <property type="entry name" value="AMINOBENZOATE/ANTHRANILATE SYNTHASE"/>
    <property type="match status" value="1"/>
</dbReference>
<dbReference type="InterPro" id="IPR005802">
    <property type="entry name" value="ADC_synth_comp_1"/>
</dbReference>
<dbReference type="PRINTS" id="PR00095">
    <property type="entry name" value="ANTSNTHASEI"/>
</dbReference>
<dbReference type="InterPro" id="IPR005801">
    <property type="entry name" value="ADC_synthase"/>
</dbReference>
<dbReference type="InterPro" id="IPR016181">
    <property type="entry name" value="Acyl_CoA_acyltransferase"/>
</dbReference>
<dbReference type="SUPFAM" id="SSF55729">
    <property type="entry name" value="Acyl-CoA N-acyltransferases (Nat)"/>
    <property type="match status" value="1"/>
</dbReference>
<evidence type="ECO:0000313" key="4">
    <source>
        <dbReference type="EMBL" id="SEA09917.1"/>
    </source>
</evidence>
<dbReference type="Gene3D" id="3.40.630.30">
    <property type="match status" value="1"/>
</dbReference>
<evidence type="ECO:0000256" key="2">
    <source>
        <dbReference type="ARBA" id="ARBA00022679"/>
    </source>
</evidence>
<feature type="domain" description="N-acetyltransferase" evidence="3">
    <location>
        <begin position="512"/>
        <end position="666"/>
    </location>
</feature>
<dbReference type="RefSeq" id="WP_026742657.1">
    <property type="nucleotide sequence ID" value="NZ_FNQS01000002.1"/>
</dbReference>
<accession>A0A1H3YED5</accession>
<dbReference type="GO" id="GO:0005737">
    <property type="term" value="C:cytoplasm"/>
    <property type="evidence" value="ECO:0007669"/>
    <property type="project" value="TreeGrafter"/>
</dbReference>
<dbReference type="GO" id="GO:0009396">
    <property type="term" value="P:folic acid-containing compound biosynthetic process"/>
    <property type="evidence" value="ECO:0007669"/>
    <property type="project" value="InterPro"/>
</dbReference>
<dbReference type="STRING" id="71657.SAMN02982996_00967"/>
<dbReference type="EMBL" id="FNQS01000002">
    <property type="protein sequence ID" value="SEA09917.1"/>
    <property type="molecule type" value="Genomic_DNA"/>
</dbReference>
<dbReference type="GO" id="GO:0016747">
    <property type="term" value="F:acyltransferase activity, transferring groups other than amino-acyl groups"/>
    <property type="evidence" value="ECO:0007669"/>
    <property type="project" value="InterPro"/>
</dbReference>
<name>A0A1H3YED5_9GAMM</name>
<proteinExistence type="predicted"/>
<dbReference type="Proteomes" id="UP000187280">
    <property type="component" value="Unassembled WGS sequence"/>
</dbReference>
<evidence type="ECO:0000313" key="5">
    <source>
        <dbReference type="Proteomes" id="UP000187280"/>
    </source>
</evidence>
<sequence>MFKAHDGDPTIASPECYMLLCEPLPLTVDAEDVFVNVYGHSDYAFWLDSSLIAPHLSRWSFMGDASGHDANITLFDAPRQTVQVLRPVDNSEETLTLSIFDYLERRQASLALDARQTLPDIPFLGGHVGYFGYELKTLTCNVSSPPSPYPNAAFLFCTRFLAFDHVEKRLYVVAVYRPQEEEAARGWAEAMKQTVSLLPSAPPVAGGAASPPVNFALRQDRDTYLANIEACLAQITAGETYEVCLTNDISAQVHVDPLDLYRRLRRRNPAPYAAYLRFGELAVACSSPERFLRIERDGIVETKPIKGTSPRDDDPARDAAIAEALRLDEKSRAENLMIVDLMRNDLGRVCEPGSVNVPSLMHIESYRTVHQLVSVIQGRLGANETALSCIASCFPGGSMTGAPKIRTLEIIDALEDAPRGIYSGAIGYLSLSGIVDLNIVIRTIVCTPDHVSVGCGGAIVALSDPIAEFNEILLKARAPLAAIAESVTGQVDAPFTIAGEFSDAVRPPAEEPLLRLAKPEDAQAMTDAVYQLLRELGGPGPQFSHDGARQAAIRITASPDLGFAYLIEDPVSQAIIGLATVSRVHALRASSEYGILQELWVAQDYRAAGLGQRLLDEVDREAQSRGWPMIEATLPMDGYPALEKLTRFYQAAGYASAGIRYRRRQG</sequence>
<dbReference type="PROSITE" id="PS51186">
    <property type="entry name" value="GNAT"/>
    <property type="match status" value="1"/>
</dbReference>
<evidence type="ECO:0000256" key="1">
    <source>
        <dbReference type="ARBA" id="ARBA00013139"/>
    </source>
</evidence>
<gene>
    <name evidence="4" type="ORF">SAMN02982996_00967</name>
</gene>
<dbReference type="GO" id="GO:0008153">
    <property type="term" value="P:4-aminobenzoate biosynthetic process"/>
    <property type="evidence" value="ECO:0007669"/>
    <property type="project" value="TreeGrafter"/>
</dbReference>
<keyword evidence="2" id="KW-0808">Transferase</keyword>
<dbReference type="PANTHER" id="PTHR11236:SF18">
    <property type="entry name" value="AMINODEOXYCHORISMATE SYNTHASE"/>
    <property type="match status" value="1"/>
</dbReference>
<dbReference type="EC" id="2.6.1.85" evidence="1"/>
<reference evidence="4 5" key="1">
    <citation type="submission" date="2016-10" db="EMBL/GenBank/DDBJ databases">
        <authorList>
            <person name="de Groot N.N."/>
        </authorList>
    </citation>
    <scope>NUCLEOTIDE SEQUENCE [LARGE SCALE GENOMIC DNA]</scope>
    <source>
        <strain evidence="4 5">ATCC 29281</strain>
    </source>
</reference>
<dbReference type="GeneID" id="97763882"/>
<protein>
    <recommendedName>
        <fullName evidence="1">aminodeoxychorismate synthase</fullName>
        <ecNumber evidence="1">2.6.1.85</ecNumber>
    </recommendedName>
</protein>
<dbReference type="InterPro" id="IPR019999">
    <property type="entry name" value="Anth_synth_I-like"/>
</dbReference>
<dbReference type="Pfam" id="PF00425">
    <property type="entry name" value="Chorismate_bind"/>
    <property type="match status" value="1"/>
</dbReference>
<dbReference type="GO" id="GO:0046820">
    <property type="term" value="F:4-amino-4-deoxychorismate synthase activity"/>
    <property type="evidence" value="ECO:0007669"/>
    <property type="project" value="UniProtKB-EC"/>
</dbReference>
<dbReference type="Pfam" id="PF04715">
    <property type="entry name" value="Anth_synt_I_N"/>
    <property type="match status" value="1"/>
</dbReference>
<dbReference type="InterPro" id="IPR015890">
    <property type="entry name" value="Chorismate_C"/>
</dbReference>
<dbReference type="Gene3D" id="3.60.120.10">
    <property type="entry name" value="Anthranilate synthase"/>
    <property type="match status" value="1"/>
</dbReference>
<dbReference type="GO" id="GO:0000162">
    <property type="term" value="P:L-tryptophan biosynthetic process"/>
    <property type="evidence" value="ECO:0007669"/>
    <property type="project" value="TreeGrafter"/>
</dbReference>
<dbReference type="AlphaFoldDB" id="A0A1H3YED5"/>
<dbReference type="NCBIfam" id="TIGR00553">
    <property type="entry name" value="pabB"/>
    <property type="match status" value="1"/>
</dbReference>
<organism evidence="4 5">
    <name type="scientific">Lonsdalea quercina</name>
    <dbReference type="NCBI Taxonomy" id="71657"/>
    <lineage>
        <taxon>Bacteria</taxon>
        <taxon>Pseudomonadati</taxon>
        <taxon>Pseudomonadota</taxon>
        <taxon>Gammaproteobacteria</taxon>
        <taxon>Enterobacterales</taxon>
        <taxon>Pectobacteriaceae</taxon>
        <taxon>Lonsdalea</taxon>
    </lineage>
</organism>
<dbReference type="Pfam" id="PF00583">
    <property type="entry name" value="Acetyltransf_1"/>
    <property type="match status" value="1"/>
</dbReference>
<dbReference type="CDD" id="cd04301">
    <property type="entry name" value="NAT_SF"/>
    <property type="match status" value="1"/>
</dbReference>
<dbReference type="eggNOG" id="COG0147">
    <property type="taxonomic scope" value="Bacteria"/>
</dbReference>